<dbReference type="KEGG" id="afy:BW247_05370"/>
<dbReference type="EMBL" id="CP019434">
    <property type="protein sequence ID" value="APZ42596.1"/>
    <property type="molecule type" value="Genomic_DNA"/>
</dbReference>
<evidence type="ECO:0000313" key="1">
    <source>
        <dbReference type="EMBL" id="APZ42596.1"/>
    </source>
</evidence>
<dbReference type="RefSeq" id="WP_076836250.1">
    <property type="nucleotide sequence ID" value="NZ_CP019434.1"/>
</dbReference>
<gene>
    <name evidence="1" type="ORF">BW247_05370</name>
</gene>
<reference evidence="1 2" key="1">
    <citation type="submission" date="2017-01" db="EMBL/GenBank/DDBJ databases">
        <title>Draft sequence of Acidihalobacter ferrooxidans strain DSM 14175 (strain V8).</title>
        <authorList>
            <person name="Khaleque H.N."/>
            <person name="Ramsay J.P."/>
            <person name="Murphy R.J.T."/>
            <person name="Kaksonen A.H."/>
            <person name="Boxall N.J."/>
            <person name="Watkin E.L.J."/>
        </authorList>
    </citation>
    <scope>NUCLEOTIDE SEQUENCE [LARGE SCALE GENOMIC DNA]</scope>
    <source>
        <strain evidence="1 2">V8</strain>
    </source>
</reference>
<protein>
    <submittedName>
        <fullName evidence="1">Uncharacterized protein</fullName>
    </submittedName>
</protein>
<dbReference type="Proteomes" id="UP000243807">
    <property type="component" value="Chromosome"/>
</dbReference>
<dbReference type="STRING" id="1765967.BW247_05370"/>
<evidence type="ECO:0000313" key="2">
    <source>
        <dbReference type="Proteomes" id="UP000243807"/>
    </source>
</evidence>
<sequence>MQQRSIKTLIRRYILARKLYRQSIDVADRYRRQRGARLLSDYHGIAIRFERWRFPWMPKLPFDP</sequence>
<name>A0A1P8UFH4_9GAMM</name>
<dbReference type="AlphaFoldDB" id="A0A1P8UFH4"/>
<accession>A0A1P8UFH4</accession>
<organism evidence="1 2">
    <name type="scientific">Acidihalobacter ferrooxydans</name>
    <dbReference type="NCBI Taxonomy" id="1765967"/>
    <lineage>
        <taxon>Bacteria</taxon>
        <taxon>Pseudomonadati</taxon>
        <taxon>Pseudomonadota</taxon>
        <taxon>Gammaproteobacteria</taxon>
        <taxon>Chromatiales</taxon>
        <taxon>Ectothiorhodospiraceae</taxon>
        <taxon>Acidihalobacter</taxon>
    </lineage>
</organism>
<proteinExistence type="predicted"/>
<keyword evidence="2" id="KW-1185">Reference proteome</keyword>